<dbReference type="Proteomes" id="UP000435112">
    <property type="component" value="Unassembled WGS sequence"/>
</dbReference>
<evidence type="ECO:0000256" key="2">
    <source>
        <dbReference type="ARBA" id="ARBA00022448"/>
    </source>
</evidence>
<dbReference type="PANTHER" id="PTHR19432">
    <property type="entry name" value="SUGAR TRANSPORTER"/>
    <property type="match status" value="1"/>
</dbReference>
<keyword evidence="2" id="KW-0813">Transport</keyword>
<gene>
    <name evidence="8" type="ORF">PR001_g5663</name>
    <name evidence="7" type="ORF">PR002_g11696</name>
    <name evidence="9" type="ORF">PR003_g6099</name>
</gene>
<feature type="transmembrane region" description="Helical" evidence="6">
    <location>
        <begin position="385"/>
        <end position="409"/>
    </location>
</feature>
<dbReference type="GO" id="GO:0008506">
    <property type="term" value="F:sucrose:proton symporter activity"/>
    <property type="evidence" value="ECO:0007669"/>
    <property type="project" value="TreeGrafter"/>
</dbReference>
<feature type="transmembrane region" description="Helical" evidence="6">
    <location>
        <begin position="33"/>
        <end position="52"/>
    </location>
</feature>
<protein>
    <recommendedName>
        <fullName evidence="13">Major facilitator superfamily (MFS) profile domain-containing protein</fullName>
    </recommendedName>
</protein>
<dbReference type="Proteomes" id="UP000429607">
    <property type="component" value="Unassembled WGS sequence"/>
</dbReference>
<evidence type="ECO:0000313" key="10">
    <source>
        <dbReference type="Proteomes" id="UP000429607"/>
    </source>
</evidence>
<evidence type="ECO:0000256" key="3">
    <source>
        <dbReference type="ARBA" id="ARBA00022692"/>
    </source>
</evidence>
<organism evidence="7 12">
    <name type="scientific">Phytophthora rubi</name>
    <dbReference type="NCBI Taxonomy" id="129364"/>
    <lineage>
        <taxon>Eukaryota</taxon>
        <taxon>Sar</taxon>
        <taxon>Stramenopiles</taxon>
        <taxon>Oomycota</taxon>
        <taxon>Peronosporomycetes</taxon>
        <taxon>Peronosporales</taxon>
        <taxon>Peronosporaceae</taxon>
        <taxon>Phytophthora</taxon>
    </lineage>
</organism>
<keyword evidence="5 6" id="KW-0472">Membrane</keyword>
<dbReference type="EMBL" id="QXFU01000710">
    <property type="protein sequence ID" value="KAE9023483.1"/>
    <property type="molecule type" value="Genomic_DNA"/>
</dbReference>
<dbReference type="OrthoDB" id="197206at2759"/>
<evidence type="ECO:0000256" key="5">
    <source>
        <dbReference type="ARBA" id="ARBA00023136"/>
    </source>
</evidence>
<feature type="transmembrane region" description="Helical" evidence="6">
    <location>
        <begin position="144"/>
        <end position="165"/>
    </location>
</feature>
<evidence type="ECO:0000313" key="12">
    <source>
        <dbReference type="Proteomes" id="UP000435112"/>
    </source>
</evidence>
<evidence type="ECO:0000313" key="9">
    <source>
        <dbReference type="EMBL" id="KAE9349033.1"/>
    </source>
</evidence>
<dbReference type="FunFam" id="1.20.1250.20:FF:000356">
    <property type="entry name" value="Glycoside-Pentoside-Hexuronide (GPH):Cation Symporter Family"/>
    <property type="match status" value="1"/>
</dbReference>
<accession>A0A6A3M5C8</accession>
<dbReference type="SUPFAM" id="SSF103473">
    <property type="entry name" value="MFS general substrate transporter"/>
    <property type="match status" value="1"/>
</dbReference>
<keyword evidence="11" id="KW-1185">Reference proteome</keyword>
<evidence type="ECO:0000313" key="8">
    <source>
        <dbReference type="EMBL" id="KAE9043720.1"/>
    </source>
</evidence>
<feature type="transmembrane region" description="Helical" evidence="6">
    <location>
        <begin position="216"/>
        <end position="235"/>
    </location>
</feature>
<dbReference type="PANTHER" id="PTHR19432:SF26">
    <property type="entry name" value="MAJOR FACILITATOR SUPERFAMILY (MFS) PROFILE DOMAIN-CONTAINING PROTEIN"/>
    <property type="match status" value="1"/>
</dbReference>
<dbReference type="Pfam" id="PF13347">
    <property type="entry name" value="MFS_2"/>
    <property type="match status" value="1"/>
</dbReference>
<sequence length="477" mass="51916">MRDYEQGYDIHASPKPGSVQGADDKSTPSHPSLWLLLAISMPRMVIQMTWSAQWAALGPYLSTMLPRYAVQVTQFIGPTVGAVVGPSAGFFSDRCTMKMGRRRPFQIIPGILSIICWIAMGYSREMGEALGDHGDGTDGEETDRTWTIILTVFFYLWMDITVNTVQTPAMLLIADFAGDRQTTGAALGQAWATLGALLIAGYIECFGAAYKTLHSFMGMVSVTMFICVSVAVIFAKETPLPPSAVDRSGSSCARVTQALCAVYHGIRKLPAVLAVYWVAFFFTQYAYAAYNGNKGQFFGLEVYGGESENADSCDPCTAEQDAYNHGVSIAGGRADLLYNVLGYVCAWFMPFMVHKLGVKWILAISTIPQVLFVVMAWVNNAGFDVFIVAMSGITHTAWFGLVVPVIIHVFGEEQDIGVFVGALNSANCFGQLLNFAIGTGLVQTSLGYKLPVFVGGIASIMSFLTIAIFFKMRMYSM</sequence>
<dbReference type="Proteomes" id="UP000434957">
    <property type="component" value="Unassembled WGS sequence"/>
</dbReference>
<keyword evidence="4 6" id="KW-1133">Transmembrane helix</keyword>
<dbReference type="EMBL" id="QXFT01000266">
    <property type="protein sequence ID" value="KAE9349033.1"/>
    <property type="molecule type" value="Genomic_DNA"/>
</dbReference>
<feature type="transmembrane region" description="Helical" evidence="6">
    <location>
        <begin position="186"/>
        <end position="210"/>
    </location>
</feature>
<feature type="transmembrane region" description="Helical" evidence="6">
    <location>
        <begin position="450"/>
        <end position="470"/>
    </location>
</feature>
<feature type="transmembrane region" description="Helical" evidence="6">
    <location>
        <begin position="416"/>
        <end position="438"/>
    </location>
</feature>
<feature type="transmembrane region" description="Helical" evidence="6">
    <location>
        <begin position="271"/>
        <end position="290"/>
    </location>
</feature>
<evidence type="ECO:0000256" key="4">
    <source>
        <dbReference type="ARBA" id="ARBA00022989"/>
    </source>
</evidence>
<evidence type="ECO:0000256" key="1">
    <source>
        <dbReference type="ARBA" id="ARBA00004141"/>
    </source>
</evidence>
<dbReference type="AlphaFoldDB" id="A0A6A3M5C8"/>
<evidence type="ECO:0008006" key="13">
    <source>
        <dbReference type="Google" id="ProtNLM"/>
    </source>
</evidence>
<dbReference type="InterPro" id="IPR036259">
    <property type="entry name" value="MFS_trans_sf"/>
</dbReference>
<evidence type="ECO:0000256" key="6">
    <source>
        <dbReference type="SAM" id="Phobius"/>
    </source>
</evidence>
<feature type="transmembrane region" description="Helical" evidence="6">
    <location>
        <begin position="72"/>
        <end position="92"/>
    </location>
</feature>
<comment type="subcellular location">
    <subcellularLocation>
        <location evidence="1">Membrane</location>
        <topology evidence="1">Multi-pass membrane protein</topology>
    </subcellularLocation>
</comment>
<comment type="caution">
    <text evidence="7">The sequence shown here is derived from an EMBL/GenBank/DDBJ whole genome shotgun (WGS) entry which is preliminary data.</text>
</comment>
<reference evidence="10 12" key="1">
    <citation type="submission" date="2018-09" db="EMBL/GenBank/DDBJ databases">
        <title>Genomic investigation of the strawberry pathogen Phytophthora fragariae indicates pathogenicity is determined by transcriptional variation in three key races.</title>
        <authorList>
            <person name="Adams T.M."/>
            <person name="Armitage A.D."/>
            <person name="Sobczyk M.K."/>
            <person name="Bates H.J."/>
            <person name="Dunwell J.M."/>
            <person name="Nellist C.F."/>
            <person name="Harrison R.J."/>
        </authorList>
    </citation>
    <scope>NUCLEOTIDE SEQUENCE [LARGE SCALE GENOMIC DNA]</scope>
    <source>
        <strain evidence="8 10">SCRP249</strain>
        <strain evidence="7 12">SCRP324</strain>
        <strain evidence="9 11">SCRP333</strain>
    </source>
</reference>
<feature type="transmembrane region" description="Helical" evidence="6">
    <location>
        <begin position="360"/>
        <end position="379"/>
    </location>
</feature>
<dbReference type="EMBL" id="QXFV01000255">
    <property type="protein sequence ID" value="KAE9043720.1"/>
    <property type="molecule type" value="Genomic_DNA"/>
</dbReference>
<proteinExistence type="predicted"/>
<keyword evidence="3 6" id="KW-0812">Transmembrane</keyword>
<dbReference type="FunFam" id="1.20.1250.20:FF:000375">
    <property type="entry name" value="Glycoside-Pentoside-Hexuronide (GPH):Cation Symporter Family"/>
    <property type="match status" value="1"/>
</dbReference>
<evidence type="ECO:0000313" key="11">
    <source>
        <dbReference type="Proteomes" id="UP000434957"/>
    </source>
</evidence>
<evidence type="ECO:0000313" key="7">
    <source>
        <dbReference type="EMBL" id="KAE9023483.1"/>
    </source>
</evidence>
<name>A0A6A3M5C8_9STRA</name>
<dbReference type="GO" id="GO:0016020">
    <property type="term" value="C:membrane"/>
    <property type="evidence" value="ECO:0007669"/>
    <property type="project" value="UniProtKB-SubCell"/>
</dbReference>
<dbReference type="Gene3D" id="1.20.1250.20">
    <property type="entry name" value="MFS general substrate transporter like domains"/>
    <property type="match status" value="1"/>
</dbReference>